<keyword evidence="2 5" id="KW-0812">Transmembrane</keyword>
<feature type="transmembrane region" description="Helical" evidence="5">
    <location>
        <begin position="66"/>
        <end position="87"/>
    </location>
</feature>
<dbReference type="SUPFAM" id="SSF103481">
    <property type="entry name" value="Multidrug resistance efflux transporter EmrE"/>
    <property type="match status" value="2"/>
</dbReference>
<dbReference type="GO" id="GO:0016020">
    <property type="term" value="C:membrane"/>
    <property type="evidence" value="ECO:0007669"/>
    <property type="project" value="UniProtKB-SubCell"/>
</dbReference>
<feature type="domain" description="EamA" evidence="6">
    <location>
        <begin position="65"/>
        <end position="201"/>
    </location>
</feature>
<evidence type="ECO:0000256" key="1">
    <source>
        <dbReference type="ARBA" id="ARBA00004141"/>
    </source>
</evidence>
<dbReference type="AlphaFoldDB" id="A0A383AD39"/>
<dbReference type="InterPro" id="IPR000620">
    <property type="entry name" value="EamA_dom"/>
</dbReference>
<evidence type="ECO:0000256" key="4">
    <source>
        <dbReference type="ARBA" id="ARBA00023136"/>
    </source>
</evidence>
<dbReference type="InterPro" id="IPR050638">
    <property type="entry name" value="AA-Vitamin_Transporters"/>
</dbReference>
<evidence type="ECO:0000259" key="6">
    <source>
        <dbReference type="Pfam" id="PF00892"/>
    </source>
</evidence>
<dbReference type="Pfam" id="PF00892">
    <property type="entry name" value="EamA"/>
    <property type="match status" value="1"/>
</dbReference>
<proteinExistence type="predicted"/>
<dbReference type="EMBL" id="UINC01191139">
    <property type="protein sequence ID" value="SVE05622.1"/>
    <property type="molecule type" value="Genomic_DNA"/>
</dbReference>
<evidence type="ECO:0000256" key="3">
    <source>
        <dbReference type="ARBA" id="ARBA00022989"/>
    </source>
</evidence>
<reference evidence="7" key="1">
    <citation type="submission" date="2018-05" db="EMBL/GenBank/DDBJ databases">
        <authorList>
            <person name="Lanie J.A."/>
            <person name="Ng W.-L."/>
            <person name="Kazmierczak K.M."/>
            <person name="Andrzejewski T.M."/>
            <person name="Davidsen T.M."/>
            <person name="Wayne K.J."/>
            <person name="Tettelin H."/>
            <person name="Glass J.I."/>
            <person name="Rusch D."/>
            <person name="Podicherti R."/>
            <person name="Tsui H.-C.T."/>
            <person name="Winkler M.E."/>
        </authorList>
    </citation>
    <scope>NUCLEOTIDE SEQUENCE</scope>
</reference>
<feature type="transmembrane region" description="Helical" evidence="5">
    <location>
        <begin position="184"/>
        <end position="200"/>
    </location>
</feature>
<evidence type="ECO:0000313" key="7">
    <source>
        <dbReference type="EMBL" id="SVE05622.1"/>
    </source>
</evidence>
<dbReference type="InterPro" id="IPR037185">
    <property type="entry name" value="EmrE-like"/>
</dbReference>
<comment type="subcellular location">
    <subcellularLocation>
        <location evidence="1">Membrane</location>
        <topology evidence="1">Multi-pass membrane protein</topology>
    </subcellularLocation>
</comment>
<dbReference type="PANTHER" id="PTHR32322:SF2">
    <property type="entry name" value="EAMA DOMAIN-CONTAINING PROTEIN"/>
    <property type="match status" value="1"/>
</dbReference>
<feature type="transmembrane region" description="Helical" evidence="5">
    <location>
        <begin position="99"/>
        <end position="121"/>
    </location>
</feature>
<gene>
    <name evidence="7" type="ORF">METZ01_LOCUS458476</name>
</gene>
<organism evidence="7">
    <name type="scientific">marine metagenome</name>
    <dbReference type="NCBI Taxonomy" id="408172"/>
    <lineage>
        <taxon>unclassified sequences</taxon>
        <taxon>metagenomes</taxon>
        <taxon>ecological metagenomes</taxon>
    </lineage>
</organism>
<accession>A0A383AD39</accession>
<feature type="transmembrane region" description="Helical" evidence="5">
    <location>
        <begin position="35"/>
        <end position="54"/>
    </location>
</feature>
<feature type="transmembrane region" description="Helical" evidence="5">
    <location>
        <begin position="6"/>
        <end position="28"/>
    </location>
</feature>
<name>A0A383AD39_9ZZZZ</name>
<keyword evidence="4 5" id="KW-0472">Membrane</keyword>
<dbReference type="PANTHER" id="PTHR32322">
    <property type="entry name" value="INNER MEMBRANE TRANSPORTER"/>
    <property type="match status" value="1"/>
</dbReference>
<feature type="transmembrane region" description="Helical" evidence="5">
    <location>
        <begin position="133"/>
        <end position="151"/>
    </location>
</feature>
<evidence type="ECO:0000256" key="5">
    <source>
        <dbReference type="SAM" id="Phobius"/>
    </source>
</evidence>
<feature type="non-terminal residue" evidence="7">
    <location>
        <position position="1"/>
    </location>
</feature>
<evidence type="ECO:0000256" key="2">
    <source>
        <dbReference type="ARBA" id="ARBA00022692"/>
    </source>
</evidence>
<protein>
    <recommendedName>
        <fullName evidence="6">EamA domain-containing protein</fullName>
    </recommendedName>
</protein>
<keyword evidence="3 5" id="KW-1133">Transmembrane helix</keyword>
<feature type="transmembrane region" description="Helical" evidence="5">
    <location>
        <begin position="158"/>
        <end position="178"/>
    </location>
</feature>
<sequence>AAPKVPAGAIALGLALPPILTYVFAVLFRIDHVRLLRIAGILFGLAGVLLVLLPDQSLPEPGMAPWLLMAFGGPLCYSLSNVCIAILRPPESRPIPLTCGVFACASIMMLPVMAVTENWWIFDATMTDGDWALIGNIVSIAIFFVVMFEIIRMAGPVFFSISGYFGTLIGLGWAALYFGEVPSSWIWAAIAILFLGLFLVNRTSKPSSI</sequence>